<dbReference type="RefSeq" id="WP_068705972.1">
    <property type="nucleotide sequence ID" value="NZ_MAKX01000025.1"/>
</dbReference>
<dbReference type="InterPro" id="IPR037066">
    <property type="entry name" value="Plug_dom_sf"/>
</dbReference>
<evidence type="ECO:0000313" key="1">
    <source>
        <dbReference type="EMBL" id="OCK42122.1"/>
    </source>
</evidence>
<dbReference type="Gene3D" id="2.170.130.10">
    <property type="entry name" value="TonB-dependent receptor, plug domain"/>
    <property type="match status" value="1"/>
</dbReference>
<dbReference type="Proteomes" id="UP000093186">
    <property type="component" value="Unassembled WGS sequence"/>
</dbReference>
<dbReference type="OrthoDB" id="1432043at2"/>
<accession>A0A1B9XX45</accession>
<keyword evidence="2" id="KW-1185">Reference proteome</keyword>
<dbReference type="STRING" id="447689.BA195_14035"/>
<reference evidence="1 2" key="1">
    <citation type="submission" date="2016-06" db="EMBL/GenBank/DDBJ databases">
        <title>Draft Genome Sequence of Tenacibaculum soleae UCD-KL19.</title>
        <authorList>
            <person name="Eisen J.A."/>
            <person name="Coil D.A."/>
            <person name="Lujan K.M."/>
        </authorList>
    </citation>
    <scope>NUCLEOTIDE SEQUENCE [LARGE SCALE GENOMIC DNA]</scope>
    <source>
        <strain evidence="1 2">UCD-KL19</strain>
    </source>
</reference>
<gene>
    <name evidence="1" type="ORF">BA195_14035</name>
</gene>
<comment type="caution">
    <text evidence="1">The sequence shown here is derived from an EMBL/GenBank/DDBJ whole genome shotgun (WGS) entry which is preliminary data.</text>
</comment>
<name>A0A1B9XX45_9FLAO</name>
<evidence type="ECO:0000313" key="2">
    <source>
        <dbReference type="Proteomes" id="UP000093186"/>
    </source>
</evidence>
<protein>
    <recommendedName>
        <fullName evidence="3">TonB-dependent receptor plug domain-containing protein</fullName>
    </recommendedName>
</protein>
<dbReference type="AlphaFoldDB" id="A0A1B9XX45"/>
<sequence length="247" mass="29272">MKITVLTIGFLLLTNFSFSQIKKKELNGIWRTNSEIFFKTDTIKFYRNIKNCYQTKWWIEKRDFTTNEVNICTEPPRISGIVGKEKIKLRKRDFGQIIEYYQNGNLTNKFRIIELNKKDEPELKLMNFDKLSEQKLYKYVDSLVFKVLNYNPEKTENNSKEIKISDSNQHAKVTIRYDNPEPLIVVNGYPLTDRELLKELLLVETNTIKYLTKEQSASIYGSRAINGVILLLTSEKRFKKIWKKYGR</sequence>
<evidence type="ECO:0008006" key="3">
    <source>
        <dbReference type="Google" id="ProtNLM"/>
    </source>
</evidence>
<proteinExistence type="predicted"/>
<dbReference type="EMBL" id="MAKX01000025">
    <property type="protein sequence ID" value="OCK42122.1"/>
    <property type="molecule type" value="Genomic_DNA"/>
</dbReference>
<organism evidence="1 2">
    <name type="scientific">Tenacibaculum soleae</name>
    <dbReference type="NCBI Taxonomy" id="447689"/>
    <lineage>
        <taxon>Bacteria</taxon>
        <taxon>Pseudomonadati</taxon>
        <taxon>Bacteroidota</taxon>
        <taxon>Flavobacteriia</taxon>
        <taxon>Flavobacteriales</taxon>
        <taxon>Flavobacteriaceae</taxon>
        <taxon>Tenacibaculum</taxon>
    </lineage>
</organism>